<reference evidence="1" key="1">
    <citation type="journal article" date="2014" name="Front. Microbiol.">
        <title>High frequency of phylogenetically diverse reductive dehalogenase-homologous genes in deep subseafloor sedimentary metagenomes.</title>
        <authorList>
            <person name="Kawai M."/>
            <person name="Futagami T."/>
            <person name="Toyoda A."/>
            <person name="Takaki Y."/>
            <person name="Nishi S."/>
            <person name="Hori S."/>
            <person name="Arai W."/>
            <person name="Tsubouchi T."/>
            <person name="Morono Y."/>
            <person name="Uchiyama I."/>
            <person name="Ito T."/>
            <person name="Fujiyama A."/>
            <person name="Inagaki F."/>
            <person name="Takami H."/>
        </authorList>
    </citation>
    <scope>NUCLEOTIDE SEQUENCE</scope>
    <source>
        <strain evidence="1">Expedition CK06-06</strain>
    </source>
</reference>
<organism evidence="1">
    <name type="scientific">marine sediment metagenome</name>
    <dbReference type="NCBI Taxonomy" id="412755"/>
    <lineage>
        <taxon>unclassified sequences</taxon>
        <taxon>metagenomes</taxon>
        <taxon>ecological metagenomes</taxon>
    </lineage>
</organism>
<sequence>FYLQDFEPIQSCRYVLTIPEGVQIKIVNFKTDIEPEIRKDENKMVYTWEASDISQIIYESDMPPFHNIAPRITISSFSSWEEIASWYYDISREQSKADADIKAKVAELIQGKDTEKEKIRAIYHYVISSQEEIKEALKNNPPCFIQKHGGTRIRIFFC</sequence>
<dbReference type="AlphaFoldDB" id="X1PX18"/>
<accession>X1PX18</accession>
<proteinExistence type="predicted"/>
<gene>
    <name evidence="1" type="ORF">S06H3_43032</name>
</gene>
<feature type="non-terminal residue" evidence="1">
    <location>
        <position position="1"/>
    </location>
</feature>
<comment type="caution">
    <text evidence="1">The sequence shown here is derived from an EMBL/GenBank/DDBJ whole genome shotgun (WGS) entry which is preliminary data.</text>
</comment>
<evidence type="ECO:0000313" key="1">
    <source>
        <dbReference type="EMBL" id="GAI43415.1"/>
    </source>
</evidence>
<dbReference type="Gene3D" id="3.10.620.30">
    <property type="match status" value="1"/>
</dbReference>
<protein>
    <submittedName>
        <fullName evidence="1">Uncharacterized protein</fullName>
    </submittedName>
</protein>
<dbReference type="EMBL" id="BARV01026658">
    <property type="protein sequence ID" value="GAI43415.1"/>
    <property type="molecule type" value="Genomic_DNA"/>
</dbReference>
<dbReference type="Gene3D" id="2.60.40.3140">
    <property type="match status" value="1"/>
</dbReference>
<name>X1PX18_9ZZZZ</name>